<dbReference type="Proteomes" id="UP001595868">
    <property type="component" value="Unassembled WGS sequence"/>
</dbReference>
<keyword evidence="6" id="KW-1185">Reference proteome</keyword>
<dbReference type="EMBL" id="JBHSBN010000026">
    <property type="protein sequence ID" value="MFC4109638.1"/>
    <property type="molecule type" value="Genomic_DNA"/>
</dbReference>
<sequence length="234" mass="25285">MSDSPAAPLVELRRVALTYPGPPPVPALRSTDLVIRHGEYLTVVGRSGSGKSTLLNVLGLIDRPTVGSYLFEGVDTGTMRETRRTSLRARRIGLVFQAFHLLPHRTAEENVAIGLLYRGLPAGRRREQARDALARVGLAHRSNATPSQLSGGERQRVAIARALVVRPALLLCDEPTGNLDTATAESVLRLIAELHGSGLTVVMITHDRGVAERAQRQVSITDGRLTELTSEVVP</sequence>
<dbReference type="PROSITE" id="PS00211">
    <property type="entry name" value="ABC_TRANSPORTER_1"/>
    <property type="match status" value="1"/>
</dbReference>
<dbReference type="GO" id="GO:0005524">
    <property type="term" value="F:ATP binding"/>
    <property type="evidence" value="ECO:0007669"/>
    <property type="project" value="UniProtKB-KW"/>
</dbReference>
<accession>A0ABV8KUE2</accession>
<proteinExistence type="predicted"/>
<dbReference type="Gene3D" id="3.40.50.300">
    <property type="entry name" value="P-loop containing nucleotide triphosphate hydrolases"/>
    <property type="match status" value="1"/>
</dbReference>
<name>A0ABV8KUE2_9ACTN</name>
<gene>
    <name evidence="5" type="ORF">ACFOX0_27360</name>
</gene>
<evidence type="ECO:0000259" key="4">
    <source>
        <dbReference type="PROSITE" id="PS50893"/>
    </source>
</evidence>
<comment type="caution">
    <text evidence="5">The sequence shown here is derived from an EMBL/GenBank/DDBJ whole genome shotgun (WGS) entry which is preliminary data.</text>
</comment>
<evidence type="ECO:0000313" key="6">
    <source>
        <dbReference type="Proteomes" id="UP001595868"/>
    </source>
</evidence>
<dbReference type="InterPro" id="IPR003439">
    <property type="entry name" value="ABC_transporter-like_ATP-bd"/>
</dbReference>
<feature type="domain" description="ABC transporter" evidence="4">
    <location>
        <begin position="12"/>
        <end position="233"/>
    </location>
</feature>
<keyword evidence="3 5" id="KW-0067">ATP-binding</keyword>
<dbReference type="InterPro" id="IPR027417">
    <property type="entry name" value="P-loop_NTPase"/>
</dbReference>
<dbReference type="InterPro" id="IPR017911">
    <property type="entry name" value="MacB-like_ATP-bd"/>
</dbReference>
<dbReference type="Pfam" id="PF00005">
    <property type="entry name" value="ABC_tran"/>
    <property type="match status" value="1"/>
</dbReference>
<keyword evidence="1" id="KW-0813">Transport</keyword>
<evidence type="ECO:0000256" key="2">
    <source>
        <dbReference type="ARBA" id="ARBA00022741"/>
    </source>
</evidence>
<protein>
    <submittedName>
        <fullName evidence="5">ABC transporter ATP-binding protein</fullName>
    </submittedName>
</protein>
<dbReference type="InterPro" id="IPR015854">
    <property type="entry name" value="ABC_transpr_LolD-like"/>
</dbReference>
<dbReference type="RefSeq" id="WP_377551251.1">
    <property type="nucleotide sequence ID" value="NZ_JBHSBN010000026.1"/>
</dbReference>
<organism evidence="5 6">
    <name type="scientific">Micromonospora zhanjiangensis</name>
    <dbReference type="NCBI Taxonomy" id="1522057"/>
    <lineage>
        <taxon>Bacteria</taxon>
        <taxon>Bacillati</taxon>
        <taxon>Actinomycetota</taxon>
        <taxon>Actinomycetes</taxon>
        <taxon>Micromonosporales</taxon>
        <taxon>Micromonosporaceae</taxon>
        <taxon>Micromonospora</taxon>
    </lineage>
</organism>
<dbReference type="PROSITE" id="PS50893">
    <property type="entry name" value="ABC_TRANSPORTER_2"/>
    <property type="match status" value="1"/>
</dbReference>
<keyword evidence="2" id="KW-0547">Nucleotide-binding</keyword>
<reference evidence="6" key="1">
    <citation type="journal article" date="2019" name="Int. J. Syst. Evol. Microbiol.">
        <title>The Global Catalogue of Microorganisms (GCM) 10K type strain sequencing project: providing services to taxonomists for standard genome sequencing and annotation.</title>
        <authorList>
            <consortium name="The Broad Institute Genomics Platform"/>
            <consortium name="The Broad Institute Genome Sequencing Center for Infectious Disease"/>
            <person name="Wu L."/>
            <person name="Ma J."/>
        </authorList>
    </citation>
    <scope>NUCLEOTIDE SEQUENCE [LARGE SCALE GENOMIC DNA]</scope>
    <source>
        <strain evidence="6">2902at01</strain>
    </source>
</reference>
<dbReference type="CDD" id="cd03255">
    <property type="entry name" value="ABC_MJ0796_LolCDE_FtsE"/>
    <property type="match status" value="1"/>
</dbReference>
<dbReference type="SUPFAM" id="SSF52540">
    <property type="entry name" value="P-loop containing nucleoside triphosphate hydrolases"/>
    <property type="match status" value="1"/>
</dbReference>
<dbReference type="SMART" id="SM00382">
    <property type="entry name" value="AAA"/>
    <property type="match status" value="1"/>
</dbReference>
<dbReference type="PANTHER" id="PTHR24220">
    <property type="entry name" value="IMPORT ATP-BINDING PROTEIN"/>
    <property type="match status" value="1"/>
</dbReference>
<evidence type="ECO:0000256" key="1">
    <source>
        <dbReference type="ARBA" id="ARBA00022448"/>
    </source>
</evidence>
<dbReference type="InterPro" id="IPR017871">
    <property type="entry name" value="ABC_transporter-like_CS"/>
</dbReference>
<dbReference type="PANTHER" id="PTHR24220:SF86">
    <property type="entry name" value="ABC TRANSPORTER ABCH.1"/>
    <property type="match status" value="1"/>
</dbReference>
<evidence type="ECO:0000256" key="3">
    <source>
        <dbReference type="ARBA" id="ARBA00022840"/>
    </source>
</evidence>
<evidence type="ECO:0000313" key="5">
    <source>
        <dbReference type="EMBL" id="MFC4109638.1"/>
    </source>
</evidence>
<dbReference type="InterPro" id="IPR003593">
    <property type="entry name" value="AAA+_ATPase"/>
</dbReference>